<feature type="region of interest" description="Disordered" evidence="1">
    <location>
        <begin position="242"/>
        <end position="342"/>
    </location>
</feature>
<feature type="transmembrane region" description="Helical" evidence="2">
    <location>
        <begin position="26"/>
        <end position="46"/>
    </location>
</feature>
<feature type="compositionally biased region" description="Low complexity" evidence="1">
    <location>
        <begin position="314"/>
        <end position="326"/>
    </location>
</feature>
<reference evidence="5 6" key="1">
    <citation type="submission" date="2017-06" db="EMBL/GenBank/DDBJ databases">
        <authorList>
            <person name="Kim H.J."/>
            <person name="Triplett B.A."/>
        </authorList>
    </citation>
    <scope>NUCLEOTIDE SEQUENCE [LARGE SCALE GENOMIC DNA]</scope>
    <source>
        <strain evidence="5 6">CGMCC 4.2132</strain>
    </source>
</reference>
<dbReference type="Pfam" id="PF13313">
    <property type="entry name" value="DUF4082"/>
    <property type="match status" value="1"/>
</dbReference>
<dbReference type="AlphaFoldDB" id="A0A239P9K8"/>
<dbReference type="EMBL" id="FZOD01000100">
    <property type="protein sequence ID" value="SNT63404.1"/>
    <property type="molecule type" value="Genomic_DNA"/>
</dbReference>
<dbReference type="SUPFAM" id="SSF51126">
    <property type="entry name" value="Pectin lyase-like"/>
    <property type="match status" value="1"/>
</dbReference>
<dbReference type="Gene3D" id="2.160.20.10">
    <property type="entry name" value="Single-stranded right-handed beta-helix, Pectin lyase-like"/>
    <property type="match status" value="1"/>
</dbReference>
<dbReference type="InterPro" id="IPR012334">
    <property type="entry name" value="Pectin_lyas_fold"/>
</dbReference>
<dbReference type="Proteomes" id="UP000198282">
    <property type="component" value="Unassembled WGS sequence"/>
</dbReference>
<dbReference type="InterPro" id="IPR025141">
    <property type="entry name" value="DUF4082"/>
</dbReference>
<feature type="compositionally biased region" description="Low complexity" evidence="1">
    <location>
        <begin position="297"/>
        <end position="306"/>
    </location>
</feature>
<keyword evidence="2" id="KW-0472">Membrane</keyword>
<evidence type="ECO:0000259" key="3">
    <source>
        <dbReference type="Pfam" id="PF13229"/>
    </source>
</evidence>
<evidence type="ECO:0000313" key="6">
    <source>
        <dbReference type="Proteomes" id="UP000198282"/>
    </source>
</evidence>
<dbReference type="InterPro" id="IPR039448">
    <property type="entry name" value="Beta_helix"/>
</dbReference>
<protein>
    <submittedName>
        <fullName evidence="5">Uncharacterized protein</fullName>
    </submittedName>
</protein>
<organism evidence="5 6">
    <name type="scientific">Streptosporangium subroseum</name>
    <dbReference type="NCBI Taxonomy" id="106412"/>
    <lineage>
        <taxon>Bacteria</taxon>
        <taxon>Bacillati</taxon>
        <taxon>Actinomycetota</taxon>
        <taxon>Actinomycetes</taxon>
        <taxon>Streptosporangiales</taxon>
        <taxon>Streptosporangiaceae</taxon>
        <taxon>Streptosporangium</taxon>
    </lineage>
</organism>
<feature type="compositionally biased region" description="Low complexity" evidence="1">
    <location>
        <begin position="271"/>
        <end position="284"/>
    </location>
</feature>
<keyword evidence="6" id="KW-1185">Reference proteome</keyword>
<accession>A0A239P9K8</accession>
<dbReference type="Pfam" id="PF13229">
    <property type="entry name" value="Beta_helix"/>
    <property type="match status" value="1"/>
</dbReference>
<sequence length="595" mass="63686">MASTNPQDRGGDAKGRLPSRRRARRSLLPALTLALLAASVPVAWIVTGDTVTVRQAAVDQPEFTEEPSEFAEEPFEEPSEDQAPRETSFWSTTTEVNVPKHADRAPVELGMRFTPTENGSVAGVRFYKAEGEKGRHVGSLWNADGQRLASVMFAGESESGWQEARFAEPVELQADQVYTVSYHSRNGTYVGSRGFTSARSGPLNTASRNAGVFGYGDSRFPRQSNPKGYNYWVDVIFRWRDRDPNPWNTRPPRPRPSEPPIDTVDPDATADPDTTAIPDAPSDPTDTESQPPTASAEPSPSQEPDSTPTPSPTPTRSTGPTFSPRPTFSPGPTLSPIPGGGSGCADYPTPACTGVPPGTKLTQLQLNMDGDSVRITKPGTVLNAVHIPGSLLITADNVTITNSQIDGQIIGVYDNKRYSFTVSDSTIGPTNRCDTAPGILDANFTATRVHIRGHGDGFSVSGDNVTIQDSYVLLCSNPGDHSDGIQTVGASKNLTFHHNTVDQRKAPSHTAPVFLVDRTQGVTVTDNLLIGGTYTVQIRTAPGAVARNNAVVADSWNYGPASIDCANTDWSGNSLVTIDNNYNVTSTVGPLPCPR</sequence>
<evidence type="ECO:0000256" key="1">
    <source>
        <dbReference type="SAM" id="MobiDB-lite"/>
    </source>
</evidence>
<keyword evidence="2" id="KW-1133">Transmembrane helix</keyword>
<proteinExistence type="predicted"/>
<keyword evidence="2" id="KW-0812">Transmembrane</keyword>
<feature type="compositionally biased region" description="Acidic residues" evidence="1">
    <location>
        <begin position="62"/>
        <end position="80"/>
    </location>
</feature>
<evidence type="ECO:0000313" key="5">
    <source>
        <dbReference type="EMBL" id="SNT63404.1"/>
    </source>
</evidence>
<evidence type="ECO:0000259" key="4">
    <source>
        <dbReference type="Pfam" id="PF13313"/>
    </source>
</evidence>
<dbReference type="InterPro" id="IPR011050">
    <property type="entry name" value="Pectin_lyase_fold/virulence"/>
</dbReference>
<evidence type="ECO:0000256" key="2">
    <source>
        <dbReference type="SAM" id="Phobius"/>
    </source>
</evidence>
<feature type="region of interest" description="Disordered" evidence="1">
    <location>
        <begin position="59"/>
        <end position="89"/>
    </location>
</feature>
<feature type="domain" description="Right handed beta helix" evidence="3">
    <location>
        <begin position="394"/>
        <end position="549"/>
    </location>
</feature>
<feature type="domain" description="DUF4082" evidence="4">
    <location>
        <begin position="97"/>
        <end position="233"/>
    </location>
</feature>
<feature type="region of interest" description="Disordered" evidence="1">
    <location>
        <begin position="1"/>
        <end position="22"/>
    </location>
</feature>
<gene>
    <name evidence="5" type="ORF">SAMN05216276_110023</name>
</gene>
<name>A0A239P9K8_9ACTN</name>